<dbReference type="PANTHER" id="PTHR43574">
    <property type="entry name" value="EPIMERASE-RELATED"/>
    <property type="match status" value="1"/>
</dbReference>
<dbReference type="EMBL" id="HBKO01014908">
    <property type="protein sequence ID" value="CAE2211410.1"/>
    <property type="molecule type" value="Transcribed_RNA"/>
</dbReference>
<evidence type="ECO:0000259" key="3">
    <source>
        <dbReference type="Pfam" id="PF16363"/>
    </source>
</evidence>
<gene>
    <name evidence="4" type="ORF">CPOL0286_LOCUS6729</name>
</gene>
<organism evidence="4">
    <name type="scientific">Prymnesium polylepis</name>
    <dbReference type="NCBI Taxonomy" id="72548"/>
    <lineage>
        <taxon>Eukaryota</taxon>
        <taxon>Haptista</taxon>
        <taxon>Haptophyta</taxon>
        <taxon>Prymnesiophyceae</taxon>
        <taxon>Prymnesiales</taxon>
        <taxon>Prymnesiaceae</taxon>
        <taxon>Prymnesium</taxon>
    </lineage>
</organism>
<dbReference type="InterPro" id="IPR016040">
    <property type="entry name" value="NAD(P)-bd_dom"/>
</dbReference>
<dbReference type="InterPro" id="IPR036291">
    <property type="entry name" value="NAD(P)-bd_dom_sf"/>
</dbReference>
<dbReference type="AlphaFoldDB" id="A0A7S4HWI1"/>
<feature type="non-terminal residue" evidence="4">
    <location>
        <position position="1"/>
    </location>
</feature>
<comment type="similarity">
    <text evidence="1">Belongs to the NAD(P)-dependent epimerase/dehydratase family.</text>
</comment>
<reference evidence="4" key="1">
    <citation type="submission" date="2021-01" db="EMBL/GenBank/DDBJ databases">
        <authorList>
            <person name="Corre E."/>
            <person name="Pelletier E."/>
            <person name="Niang G."/>
            <person name="Scheremetjew M."/>
            <person name="Finn R."/>
            <person name="Kale V."/>
            <person name="Holt S."/>
            <person name="Cochrane G."/>
            <person name="Meng A."/>
            <person name="Brown T."/>
            <person name="Cohen L."/>
        </authorList>
    </citation>
    <scope>NUCLEOTIDE SEQUENCE</scope>
    <source>
        <strain evidence="4">UIO037</strain>
    </source>
</reference>
<sequence length="361" mass="40073">VVLVTGAAGFIGFHTALQLHNEGDAVIGVDNFNTYYDVRLKHARRDLLTRAGMKTLVEGDVCDAELLTTLLREGRVTHVIHLAAQAGVRYSLKKPLAYVEANVRCFVTLLEAVHAVNNSVPIAYASSSSVYGLNTQIPFSETHQVDRQASLYGATKKSNENIAHVYHHLHKLRLTGLRFFTVYGPLGRPDMAYFGFTQSVLAGKRITEFRKDDGEELQRDFTYVSDIVDGVIAASRLGAPLEVFNLGNTRPEKVSALIGYIESGLGVKANITRAPITAGDVPMTYADVSHARQLLAYAPKVTLEAGMRRFLLWYSEYYHMDLAPGFSPTRKEAHELKRTYNLNLASSNKSRKRARALAQMR</sequence>
<accession>A0A7S4HWI1</accession>
<evidence type="ECO:0000256" key="2">
    <source>
        <dbReference type="ARBA" id="ARBA00023027"/>
    </source>
</evidence>
<dbReference type="PRINTS" id="PR01713">
    <property type="entry name" value="NUCEPIMERASE"/>
</dbReference>
<name>A0A7S4HWI1_9EUKA</name>
<dbReference type="SUPFAM" id="SSF51735">
    <property type="entry name" value="NAD(P)-binding Rossmann-fold domains"/>
    <property type="match status" value="1"/>
</dbReference>
<evidence type="ECO:0000256" key="1">
    <source>
        <dbReference type="ARBA" id="ARBA00007637"/>
    </source>
</evidence>
<feature type="domain" description="NAD(P)-binding" evidence="3">
    <location>
        <begin position="3"/>
        <end position="309"/>
    </location>
</feature>
<dbReference type="Gene3D" id="3.90.25.10">
    <property type="entry name" value="UDP-galactose 4-epimerase, domain 1"/>
    <property type="match status" value="1"/>
</dbReference>
<evidence type="ECO:0000313" key="4">
    <source>
        <dbReference type="EMBL" id="CAE2211410.1"/>
    </source>
</evidence>
<protein>
    <recommendedName>
        <fullName evidence="3">NAD(P)-binding domain-containing protein</fullName>
    </recommendedName>
</protein>
<dbReference type="Pfam" id="PF16363">
    <property type="entry name" value="GDP_Man_Dehyd"/>
    <property type="match status" value="1"/>
</dbReference>
<proteinExistence type="inferred from homology"/>
<keyword evidence="2" id="KW-0520">NAD</keyword>
<dbReference type="Gene3D" id="3.40.50.720">
    <property type="entry name" value="NAD(P)-binding Rossmann-like Domain"/>
    <property type="match status" value="1"/>
</dbReference>